<evidence type="ECO:0000256" key="8">
    <source>
        <dbReference type="ARBA" id="ARBA00022782"/>
    </source>
</evidence>
<keyword evidence="11 14" id="KW-0238">DNA-binding</keyword>
<feature type="region of interest" description="Disordered" evidence="15">
    <location>
        <begin position="1"/>
        <end position="23"/>
    </location>
</feature>
<feature type="region of interest" description="Disordered" evidence="15">
    <location>
        <begin position="126"/>
        <end position="179"/>
    </location>
</feature>
<gene>
    <name evidence="17" type="primary">TNP2</name>
</gene>
<keyword evidence="9 14" id="KW-0862">Zinc</keyword>
<sequence length="179" mass="19614">MDTKAQGLPVTHSQPHSNSRPQSHTCSQCDCSHHCQNCSQSFATGRCSQRSSPNVPKHHSHTTHSHSGPARPITHSCSYSKKRKNLKRQGSKRKAVKRSQRVGKTQRWHSGMTGLLAASHQAFRGQPRSQPVTTWSPATAPVIAPGPITSTKSHRLQESLSQLANGDMKLPPHNQGQSK</sequence>
<keyword evidence="12 14" id="KW-0539">Nucleus</keyword>
<accession>A0ABM4KA24</accession>
<protein>
    <recommendedName>
        <fullName evidence="4 14">Nuclear transition protein 2</fullName>
    </recommendedName>
</protein>
<dbReference type="Pfam" id="PF01254">
    <property type="entry name" value="TP2"/>
    <property type="match status" value="1"/>
</dbReference>
<keyword evidence="16" id="KW-1185">Reference proteome</keyword>
<evidence type="ECO:0000313" key="17">
    <source>
        <dbReference type="RefSeq" id="XP_070425042.1"/>
    </source>
</evidence>
<comment type="similarity">
    <text evidence="3 14">Belongs to the nuclear transition protein 2 family.</text>
</comment>
<evidence type="ECO:0000256" key="2">
    <source>
        <dbReference type="ARBA" id="ARBA00004286"/>
    </source>
</evidence>
<dbReference type="RefSeq" id="XP_070425042.1">
    <property type="nucleotide sequence ID" value="XM_070568941.1"/>
</dbReference>
<comment type="function">
    <text evidence="14">Plays a key role in the replacement of histones to protamine in the elongating spermatids of mammals. In condensing spermatids, loaded onto the nucleosomes, where it promotes the recruitment and processing of protamines, which are responsible for histone eviction.</text>
</comment>
<evidence type="ECO:0000256" key="12">
    <source>
        <dbReference type="ARBA" id="ARBA00023242"/>
    </source>
</evidence>
<evidence type="ECO:0000256" key="15">
    <source>
        <dbReference type="SAM" id="MobiDB-lite"/>
    </source>
</evidence>
<keyword evidence="13 14" id="KW-0544">Nucleosome core</keyword>
<dbReference type="PANTHER" id="PTHR17488">
    <property type="entry name" value="NUCLEAR TRANSITION PROTEIN 2"/>
    <property type="match status" value="1"/>
</dbReference>
<evidence type="ECO:0000256" key="1">
    <source>
        <dbReference type="ARBA" id="ARBA00004123"/>
    </source>
</evidence>
<evidence type="ECO:0000256" key="3">
    <source>
        <dbReference type="ARBA" id="ARBA00007136"/>
    </source>
</evidence>
<feature type="compositionally biased region" description="Polar residues" evidence="15">
    <location>
        <begin position="127"/>
        <end position="137"/>
    </location>
</feature>
<feature type="compositionally biased region" description="Basic residues" evidence="15">
    <location>
        <begin position="80"/>
        <end position="107"/>
    </location>
</feature>
<name>A0ABM4KA24_EQUPR</name>
<keyword evidence="6 14" id="KW-0217">Developmental protein</keyword>
<keyword evidence="8 14" id="KW-0221">Differentiation</keyword>
<evidence type="ECO:0000256" key="7">
    <source>
        <dbReference type="ARBA" id="ARBA00022723"/>
    </source>
</evidence>
<evidence type="ECO:0000256" key="6">
    <source>
        <dbReference type="ARBA" id="ARBA00022473"/>
    </source>
</evidence>
<dbReference type="PANTHER" id="PTHR17488:SF0">
    <property type="entry name" value="NUCLEAR TRANSITION PROTEIN 2"/>
    <property type="match status" value="1"/>
</dbReference>
<evidence type="ECO:0000256" key="10">
    <source>
        <dbReference type="ARBA" id="ARBA00022871"/>
    </source>
</evidence>
<keyword evidence="10 14" id="KW-0744">Spermatogenesis</keyword>
<comment type="subcellular location">
    <subcellularLocation>
        <location evidence="2">Chromosome</location>
    </subcellularLocation>
    <subcellularLocation>
        <location evidence="1">Nucleus</location>
    </subcellularLocation>
</comment>
<evidence type="ECO:0000256" key="4">
    <source>
        <dbReference type="ARBA" id="ARBA00014084"/>
    </source>
</evidence>
<dbReference type="InterPro" id="IPR000678">
    <property type="entry name" value="TP2"/>
</dbReference>
<evidence type="ECO:0000256" key="13">
    <source>
        <dbReference type="ARBA" id="ARBA00023269"/>
    </source>
</evidence>
<dbReference type="GeneID" id="103565894"/>
<evidence type="ECO:0000256" key="9">
    <source>
        <dbReference type="ARBA" id="ARBA00022833"/>
    </source>
</evidence>
<reference evidence="17" key="1">
    <citation type="submission" date="2025-08" db="UniProtKB">
        <authorList>
            <consortium name="RefSeq"/>
        </authorList>
    </citation>
    <scope>IDENTIFICATION</scope>
    <source>
        <tissue evidence="17">Blood</tissue>
    </source>
</reference>
<feature type="compositionally biased region" description="Polar residues" evidence="15">
    <location>
        <begin position="11"/>
        <end position="23"/>
    </location>
</feature>
<keyword evidence="5 14" id="KW-0158">Chromosome</keyword>
<organism evidence="16 17">
    <name type="scientific">Equus przewalskii</name>
    <name type="common">Przewalski's horse</name>
    <name type="synonym">Equus caballus przewalskii</name>
    <dbReference type="NCBI Taxonomy" id="9798"/>
    <lineage>
        <taxon>Eukaryota</taxon>
        <taxon>Metazoa</taxon>
        <taxon>Chordata</taxon>
        <taxon>Craniata</taxon>
        <taxon>Vertebrata</taxon>
        <taxon>Euteleostomi</taxon>
        <taxon>Mammalia</taxon>
        <taxon>Eutheria</taxon>
        <taxon>Laurasiatheria</taxon>
        <taxon>Perissodactyla</taxon>
        <taxon>Equidae</taxon>
        <taxon>Equus</taxon>
    </lineage>
</organism>
<evidence type="ECO:0000256" key="11">
    <source>
        <dbReference type="ARBA" id="ARBA00023125"/>
    </source>
</evidence>
<dbReference type="Proteomes" id="UP001652662">
    <property type="component" value="Chromosome 12"/>
</dbReference>
<keyword evidence="7 14" id="KW-0479">Metal-binding</keyword>
<proteinExistence type="inferred from homology"/>
<evidence type="ECO:0000256" key="14">
    <source>
        <dbReference type="RuleBase" id="RU000530"/>
    </source>
</evidence>
<evidence type="ECO:0000256" key="5">
    <source>
        <dbReference type="ARBA" id="ARBA00022454"/>
    </source>
</evidence>
<dbReference type="PROSITE" id="PS00970">
    <property type="entry name" value="TP2_1"/>
    <property type="match status" value="1"/>
</dbReference>
<feature type="region of interest" description="Disordered" evidence="15">
    <location>
        <begin position="46"/>
        <end position="107"/>
    </location>
</feature>
<evidence type="ECO:0000313" key="16">
    <source>
        <dbReference type="Proteomes" id="UP001652662"/>
    </source>
</evidence>